<dbReference type="GO" id="GO:0004553">
    <property type="term" value="F:hydrolase activity, hydrolyzing O-glycosyl compounds"/>
    <property type="evidence" value="ECO:0007669"/>
    <property type="project" value="InterPro"/>
</dbReference>
<evidence type="ECO:0000256" key="1">
    <source>
        <dbReference type="ARBA" id="ARBA00006865"/>
    </source>
</evidence>
<comment type="similarity">
    <text evidence="1">Belongs to the glycosyl hydrolase 16 family.</text>
</comment>
<evidence type="ECO:0000313" key="4">
    <source>
        <dbReference type="EMBL" id="AAZ08492.1"/>
    </source>
</evidence>
<dbReference type="SUPFAM" id="SSF49899">
    <property type="entry name" value="Concanavalin A-like lectins/glucanases"/>
    <property type="match status" value="1"/>
</dbReference>
<dbReference type="Gene3D" id="2.60.120.200">
    <property type="match status" value="1"/>
</dbReference>
<protein>
    <submittedName>
        <fullName evidence="4">Gram negative bacteria binding protein 1</fullName>
    </submittedName>
</protein>
<dbReference type="PANTHER" id="PTHR10963">
    <property type="entry name" value="GLYCOSYL HYDROLASE-RELATED"/>
    <property type="match status" value="1"/>
</dbReference>
<organism evidence="4">
    <name type="scientific">Mastotermes darwiniensis</name>
    <name type="common">Giant northern termite</name>
    <dbReference type="NCBI Taxonomy" id="13139"/>
    <lineage>
        <taxon>Eukaryota</taxon>
        <taxon>Metazoa</taxon>
        <taxon>Ecdysozoa</taxon>
        <taxon>Arthropoda</taxon>
        <taxon>Hexapoda</taxon>
        <taxon>Insecta</taxon>
        <taxon>Pterygota</taxon>
        <taxon>Neoptera</taxon>
        <taxon>Polyneoptera</taxon>
        <taxon>Dictyoptera</taxon>
        <taxon>Blattodea</taxon>
        <taxon>Blattoidea</taxon>
        <taxon>Termitoidae</taxon>
        <taxon>Mastotermitidae</taxon>
        <taxon>Mastotermes</taxon>
    </lineage>
</organism>
<keyword evidence="2" id="KW-0732">Signal</keyword>
<feature type="chain" id="PRO_5004212888" evidence="2">
    <location>
        <begin position="19"/>
        <end position="379"/>
    </location>
</feature>
<dbReference type="EMBL" id="DQ058922">
    <property type="protein sequence ID" value="AAZ08492.1"/>
    <property type="molecule type" value="mRNA"/>
</dbReference>
<dbReference type="CAZy" id="GH16">
    <property type="family name" value="Glycoside Hydrolase Family 16"/>
</dbReference>
<dbReference type="InterPro" id="IPR000757">
    <property type="entry name" value="Beta-glucanase-like"/>
</dbReference>
<reference evidence="4" key="1">
    <citation type="journal article" date="2006" name="Mol. Biol. Evol.">
        <title>Variation in positive selection in termite GNBPs and Relish.</title>
        <authorList>
            <person name="Bulmer M.S."/>
            <person name="Crozier R.H."/>
        </authorList>
    </citation>
    <scope>NUCLEOTIDE SEQUENCE</scope>
</reference>
<proteinExistence type="evidence at transcript level"/>
<accession>Q2N3Y5</accession>
<dbReference type="PROSITE" id="PS51762">
    <property type="entry name" value="GH16_2"/>
    <property type="match status" value="1"/>
</dbReference>
<dbReference type="GO" id="GO:0005975">
    <property type="term" value="P:carbohydrate metabolic process"/>
    <property type="evidence" value="ECO:0007669"/>
    <property type="project" value="InterPro"/>
</dbReference>
<dbReference type="Pfam" id="PF00722">
    <property type="entry name" value="Glyco_hydro_16"/>
    <property type="match status" value="1"/>
</dbReference>
<sequence>MTGIVLLLLCAVAGVTLSCKRSITTAGGTKAPSRICSGDLIFDEEFHTFDFQTWNHEKTAAGGQHWEFEIYLNNRSNSFVRDGKLFIKPTLTADKFGERFLSTGKLLLYGGSPADACTNPSDWGCERIGTREHVLNPITSARIRTVDSFHYRYGRVVGRAKMPAGDWLWPAIWLLPRYNEYGPWPASGEIDLSESRGNRNLTIDGLNIGTEICSSTLHFGPFSPFDGWQDATYRKRLEPGKGFDQDFHLFQMEWTNDHLKFAVDGQEIGRIDPPEGGFWQLGEFESRTGNVDNPWVDGTKMAPFDKEFYFILNLAVGGVNGYFPDNAVNPGTKPWKNNSTRASTDFWNGRDQWLPTWQLDLNNGESAALQVDYIKVWAI</sequence>
<dbReference type="FunFam" id="2.60.120.200:FF:000217">
    <property type="entry name" value="Gram-negative bacteria-binding protein"/>
    <property type="match status" value="1"/>
</dbReference>
<name>Q2N3Y5_MASDA</name>
<dbReference type="PANTHER" id="PTHR10963:SF55">
    <property type="entry name" value="GLYCOSIDE HYDROLASE FAMILY 16 PROTEIN"/>
    <property type="match status" value="1"/>
</dbReference>
<evidence type="ECO:0000259" key="3">
    <source>
        <dbReference type="PROSITE" id="PS51762"/>
    </source>
</evidence>
<feature type="domain" description="GH16" evidence="3">
    <location>
        <begin position="24"/>
        <end position="379"/>
    </location>
</feature>
<dbReference type="InterPro" id="IPR050546">
    <property type="entry name" value="Glycosyl_Hydrlase_16"/>
</dbReference>
<evidence type="ECO:0000256" key="2">
    <source>
        <dbReference type="SAM" id="SignalP"/>
    </source>
</evidence>
<dbReference type="CDD" id="cd08024">
    <property type="entry name" value="GH16_CCF"/>
    <property type="match status" value="1"/>
</dbReference>
<feature type="signal peptide" evidence="2">
    <location>
        <begin position="1"/>
        <end position="18"/>
    </location>
</feature>
<dbReference type="AlphaFoldDB" id="Q2N3Y5"/>
<dbReference type="InterPro" id="IPR013320">
    <property type="entry name" value="ConA-like_dom_sf"/>
</dbReference>